<feature type="transmembrane region" description="Helical" evidence="1">
    <location>
        <begin position="112"/>
        <end position="128"/>
    </location>
</feature>
<gene>
    <name evidence="2" type="ORF">D3Z33_11715</name>
</gene>
<organism evidence="2 3">
    <name type="scientific">Senegalia massiliensis</name>
    <dbReference type="NCBI Taxonomy" id="1720316"/>
    <lineage>
        <taxon>Bacteria</taxon>
        <taxon>Bacillati</taxon>
        <taxon>Bacillota</taxon>
        <taxon>Clostridia</taxon>
        <taxon>Eubacteriales</taxon>
        <taxon>Clostridiaceae</taxon>
        <taxon>Senegalia</taxon>
    </lineage>
</organism>
<keyword evidence="1" id="KW-0812">Transmembrane</keyword>
<feature type="transmembrane region" description="Helical" evidence="1">
    <location>
        <begin position="41"/>
        <end position="66"/>
    </location>
</feature>
<reference evidence="2 3" key="1">
    <citation type="submission" date="2018-08" db="EMBL/GenBank/DDBJ databases">
        <title>Murine metabolic-syndrome-specific gut microbial biobank.</title>
        <authorList>
            <person name="Liu C."/>
        </authorList>
    </citation>
    <scope>NUCLEOTIDE SEQUENCE [LARGE SCALE GENOMIC DNA]</scope>
    <source>
        <strain evidence="2 3">583</strain>
    </source>
</reference>
<feature type="transmembrane region" description="Helical" evidence="1">
    <location>
        <begin position="6"/>
        <end position="29"/>
    </location>
</feature>
<dbReference type="OrthoDB" id="9813540at2"/>
<evidence type="ECO:0000313" key="2">
    <source>
        <dbReference type="EMBL" id="NBI07517.1"/>
    </source>
</evidence>
<proteinExistence type="predicted"/>
<evidence type="ECO:0000313" key="3">
    <source>
        <dbReference type="Proteomes" id="UP000467132"/>
    </source>
</evidence>
<dbReference type="AlphaFoldDB" id="A0A845QX47"/>
<feature type="transmembrane region" description="Helical" evidence="1">
    <location>
        <begin position="78"/>
        <end position="100"/>
    </location>
</feature>
<feature type="transmembrane region" description="Helical" evidence="1">
    <location>
        <begin position="140"/>
        <end position="163"/>
    </location>
</feature>
<feature type="transmembrane region" description="Helical" evidence="1">
    <location>
        <begin position="170"/>
        <end position="195"/>
    </location>
</feature>
<keyword evidence="3" id="KW-1185">Reference proteome</keyword>
<evidence type="ECO:0000256" key="1">
    <source>
        <dbReference type="SAM" id="Phobius"/>
    </source>
</evidence>
<comment type="caution">
    <text evidence="2">The sequence shown here is derived from an EMBL/GenBank/DDBJ whole genome shotgun (WGS) entry which is preliminary data.</text>
</comment>
<protein>
    <submittedName>
        <fullName evidence="2">ECF transporter S component</fullName>
    </submittedName>
</protein>
<feature type="transmembrane region" description="Helical" evidence="1">
    <location>
        <begin position="215"/>
        <end position="241"/>
    </location>
</feature>
<dbReference type="Gene3D" id="1.10.1760.20">
    <property type="match status" value="2"/>
</dbReference>
<keyword evidence="1" id="KW-1133">Transmembrane helix</keyword>
<sequence>MSTRKLTIIGMLGGISAILGLTPLGFIPIGPANATIMHIPVIIGAIIEGPIVGALVGLIFGIFSIIRAITAPTVLSPLFYNPLVSILPRVLIGITAYYSYILFKKLGKKPSRILLGIMWIGTFTYLLYDLYNNLINVDNIFTISIMFKFILILITGLVGYFLYKKFKENAVEIIISSTVGTLTNTLGVLFMIYILYGERFVKLTGGDTEYVGKAILALGVANGIPEVIVAMIIVSGVIIGLKKKA</sequence>
<dbReference type="InterPro" id="IPR024529">
    <property type="entry name" value="ECF_trnsprt_substrate-spec"/>
</dbReference>
<dbReference type="EMBL" id="QXXA01000012">
    <property type="protein sequence ID" value="NBI07517.1"/>
    <property type="molecule type" value="Genomic_DNA"/>
</dbReference>
<name>A0A845QX47_9CLOT</name>
<dbReference type="Pfam" id="PF12822">
    <property type="entry name" value="ECF_trnsprt"/>
    <property type="match status" value="1"/>
</dbReference>
<accession>A0A845QX47</accession>
<keyword evidence="1" id="KW-0472">Membrane</keyword>
<dbReference type="Proteomes" id="UP000467132">
    <property type="component" value="Unassembled WGS sequence"/>
</dbReference>
<dbReference type="GO" id="GO:0022857">
    <property type="term" value="F:transmembrane transporter activity"/>
    <property type="evidence" value="ECO:0007669"/>
    <property type="project" value="InterPro"/>
</dbReference>